<reference evidence="8 9" key="1">
    <citation type="submission" date="2016-03" db="EMBL/GenBank/DDBJ databases">
        <title>How can Kluyveromyces marxianus grow so fast - potential evolutionary course in Saccharomyces Complex revealed by comparative genomics.</title>
        <authorList>
            <person name="Mo W."/>
            <person name="Lu W."/>
            <person name="Yang X."/>
            <person name="Qi J."/>
            <person name="Lv H."/>
        </authorList>
    </citation>
    <scope>NUCLEOTIDE SEQUENCE [LARGE SCALE GENOMIC DNA]</scope>
    <source>
        <strain evidence="8 9">FIM1</strain>
    </source>
</reference>
<dbReference type="Gene3D" id="3.30.450.60">
    <property type="match status" value="1"/>
</dbReference>
<dbReference type="InterPro" id="IPR011012">
    <property type="entry name" value="Longin-like_dom_sf"/>
</dbReference>
<accession>A0ABX6F2C4</accession>
<dbReference type="InterPro" id="IPR016635">
    <property type="entry name" value="AP_complex_ssu"/>
</dbReference>
<keyword evidence="3 6" id="KW-0813">Transport</keyword>
<evidence type="ECO:0000256" key="1">
    <source>
        <dbReference type="ARBA" id="ARBA00004308"/>
    </source>
</evidence>
<comment type="similarity">
    <text evidence="2 6">Belongs to the adaptor complexes small subunit family.</text>
</comment>
<keyword evidence="5 6" id="KW-0472">Membrane</keyword>
<organism evidence="8 9">
    <name type="scientific">Kluyveromyces marxianus</name>
    <name type="common">Yeast</name>
    <name type="synonym">Candida kefyr</name>
    <dbReference type="NCBI Taxonomy" id="4911"/>
    <lineage>
        <taxon>Eukaryota</taxon>
        <taxon>Fungi</taxon>
        <taxon>Dikarya</taxon>
        <taxon>Ascomycota</taxon>
        <taxon>Saccharomycotina</taxon>
        <taxon>Saccharomycetes</taxon>
        <taxon>Saccharomycetales</taxon>
        <taxon>Saccharomycetaceae</taxon>
        <taxon>Kluyveromyces</taxon>
    </lineage>
</organism>
<keyword evidence="9" id="KW-1185">Reference proteome</keyword>
<gene>
    <name evidence="8" type="primary">APS2</name>
    <name evidence="8" type="ORF">FIM1_3314</name>
</gene>
<name>A0ABX6F2C4_KLUMA</name>
<dbReference type="PANTHER" id="PTHR11753">
    <property type="entry name" value="ADAPTOR COMPLEXES SMALL SUBUNIT FAMILY"/>
    <property type="match status" value="1"/>
</dbReference>
<dbReference type="Proteomes" id="UP000422736">
    <property type="component" value="Chromosome 5"/>
</dbReference>
<dbReference type="PIRSF" id="PIRSF015588">
    <property type="entry name" value="AP_complex_sigma"/>
    <property type="match status" value="1"/>
</dbReference>
<reference evidence="8 9" key="2">
    <citation type="submission" date="2019-11" db="EMBL/GenBank/DDBJ databases">
        <authorList>
            <person name="Lu H."/>
        </authorList>
    </citation>
    <scope>NUCLEOTIDE SEQUENCE [LARGE SCALE GENOMIC DNA]</scope>
    <source>
        <strain evidence="8 9">FIM1</strain>
    </source>
</reference>
<comment type="subcellular location">
    <subcellularLocation>
        <location evidence="1">Endomembrane system</location>
    </subcellularLocation>
</comment>
<sequence length="148" mass="17537">MSVQFIICLNKQGIVRLLRWFVKLDTSEHATHQEYIQHVFKVVSQRDHRHQSNFIEFSEHTKLVHKRYAGLYFIMGVDKGDEELIYLSQIHLFVEVLDSFFGNVCELDILFNFYKAYMVMDEMFVAGEIQSTSKQQLLERIGELDKLN</sequence>
<dbReference type="InterPro" id="IPR022775">
    <property type="entry name" value="AP_mu_sigma_su"/>
</dbReference>
<evidence type="ECO:0000256" key="6">
    <source>
        <dbReference type="PIRNR" id="PIRNR015588"/>
    </source>
</evidence>
<keyword evidence="4 6" id="KW-0653">Protein transport</keyword>
<proteinExistence type="inferred from homology"/>
<protein>
    <recommendedName>
        <fullName evidence="6">AP complex subunit sigma</fullName>
    </recommendedName>
</protein>
<dbReference type="Pfam" id="PF01217">
    <property type="entry name" value="Clat_adaptor_s"/>
    <property type="match status" value="1"/>
</dbReference>
<evidence type="ECO:0000256" key="3">
    <source>
        <dbReference type="ARBA" id="ARBA00022448"/>
    </source>
</evidence>
<dbReference type="EMBL" id="CP015058">
    <property type="protein sequence ID" value="QGN16598.1"/>
    <property type="molecule type" value="Genomic_DNA"/>
</dbReference>
<evidence type="ECO:0000256" key="2">
    <source>
        <dbReference type="ARBA" id="ARBA00006972"/>
    </source>
</evidence>
<evidence type="ECO:0000256" key="4">
    <source>
        <dbReference type="ARBA" id="ARBA00022927"/>
    </source>
</evidence>
<evidence type="ECO:0000256" key="5">
    <source>
        <dbReference type="ARBA" id="ARBA00023136"/>
    </source>
</evidence>
<feature type="domain" description="AP complex mu/sigma subunit" evidence="7">
    <location>
        <begin position="3"/>
        <end position="147"/>
    </location>
</feature>
<evidence type="ECO:0000313" key="9">
    <source>
        <dbReference type="Proteomes" id="UP000422736"/>
    </source>
</evidence>
<evidence type="ECO:0000259" key="7">
    <source>
        <dbReference type="Pfam" id="PF01217"/>
    </source>
</evidence>
<evidence type="ECO:0000313" key="8">
    <source>
        <dbReference type="EMBL" id="QGN16598.1"/>
    </source>
</evidence>
<dbReference type="SUPFAM" id="SSF64356">
    <property type="entry name" value="SNARE-like"/>
    <property type="match status" value="1"/>
</dbReference>